<evidence type="ECO:0000313" key="3">
    <source>
        <dbReference type="Proteomes" id="UP000603865"/>
    </source>
</evidence>
<reference evidence="2" key="2">
    <citation type="submission" date="2020-09" db="EMBL/GenBank/DDBJ databases">
        <authorList>
            <person name="Sun Q."/>
            <person name="Ohkuma M."/>
        </authorList>
    </citation>
    <scope>NUCLEOTIDE SEQUENCE</scope>
    <source>
        <strain evidence="2">JCM 31311</strain>
    </source>
</reference>
<dbReference type="AlphaFoldDB" id="A0A918C3Q9"/>
<sequence>MFLLSIFLVLILLVGAMGLAGRKKLASESASKESATLPDRLPVMVKRPFFSRSEQAFFAVLGEALQDTPYTVFPNVRLNDLFKITDPEQRQSTYNRLRDKHVDFLIVTRDRYLPTLAIELDGESHSSAVQQERDRVKDLIFHSAGLGLLRLDARQIYQVSYLRDRLSDRLTGLPADQDAAIHPNVSLQKLR</sequence>
<name>A0A918C3Q9_9DEIO</name>
<evidence type="ECO:0000313" key="2">
    <source>
        <dbReference type="EMBL" id="GGR05356.1"/>
    </source>
</evidence>
<evidence type="ECO:0000259" key="1">
    <source>
        <dbReference type="Pfam" id="PF10881"/>
    </source>
</evidence>
<organism evidence="2 3">
    <name type="scientific">Deinococcus ruber</name>
    <dbReference type="NCBI Taxonomy" id="1848197"/>
    <lineage>
        <taxon>Bacteria</taxon>
        <taxon>Thermotogati</taxon>
        <taxon>Deinococcota</taxon>
        <taxon>Deinococci</taxon>
        <taxon>Deinococcales</taxon>
        <taxon>Deinococcaceae</taxon>
        <taxon>Deinococcus</taxon>
    </lineage>
</organism>
<proteinExistence type="predicted"/>
<dbReference type="RefSeq" id="WP_229775970.1">
    <property type="nucleotide sequence ID" value="NZ_BMQL01000007.1"/>
</dbReference>
<feature type="domain" description="DUF2726" evidence="1">
    <location>
        <begin position="47"/>
        <end position="168"/>
    </location>
</feature>
<dbReference type="Proteomes" id="UP000603865">
    <property type="component" value="Unassembled WGS sequence"/>
</dbReference>
<dbReference type="EMBL" id="BMQL01000007">
    <property type="protein sequence ID" value="GGR05356.1"/>
    <property type="molecule type" value="Genomic_DNA"/>
</dbReference>
<gene>
    <name evidence="2" type="ORF">GCM10008957_17870</name>
</gene>
<keyword evidence="3" id="KW-1185">Reference proteome</keyword>
<dbReference type="Gene3D" id="3.40.960.10">
    <property type="entry name" value="VSR Endonuclease"/>
    <property type="match status" value="1"/>
</dbReference>
<dbReference type="InterPro" id="IPR024402">
    <property type="entry name" value="DUF2726"/>
</dbReference>
<reference evidence="2" key="1">
    <citation type="journal article" date="2014" name="Int. J. Syst. Evol. Microbiol.">
        <title>Complete genome sequence of Corynebacterium casei LMG S-19264T (=DSM 44701T), isolated from a smear-ripened cheese.</title>
        <authorList>
            <consortium name="US DOE Joint Genome Institute (JGI-PGF)"/>
            <person name="Walter F."/>
            <person name="Albersmeier A."/>
            <person name="Kalinowski J."/>
            <person name="Ruckert C."/>
        </authorList>
    </citation>
    <scope>NUCLEOTIDE SEQUENCE</scope>
    <source>
        <strain evidence="2">JCM 31311</strain>
    </source>
</reference>
<dbReference type="Pfam" id="PF10881">
    <property type="entry name" value="DUF2726"/>
    <property type="match status" value="1"/>
</dbReference>
<protein>
    <recommendedName>
        <fullName evidence="1">DUF2726 domain-containing protein</fullName>
    </recommendedName>
</protein>
<accession>A0A918C3Q9</accession>
<comment type="caution">
    <text evidence="2">The sequence shown here is derived from an EMBL/GenBank/DDBJ whole genome shotgun (WGS) entry which is preliminary data.</text>
</comment>